<evidence type="ECO:0000313" key="2">
    <source>
        <dbReference type="Proteomes" id="UP000789525"/>
    </source>
</evidence>
<evidence type="ECO:0000313" key="1">
    <source>
        <dbReference type="EMBL" id="CAG8590656.1"/>
    </source>
</evidence>
<keyword evidence="2" id="KW-1185">Reference proteome</keyword>
<organism evidence="1 2">
    <name type="scientific">Acaulospora colombiana</name>
    <dbReference type="NCBI Taxonomy" id="27376"/>
    <lineage>
        <taxon>Eukaryota</taxon>
        <taxon>Fungi</taxon>
        <taxon>Fungi incertae sedis</taxon>
        <taxon>Mucoromycota</taxon>
        <taxon>Glomeromycotina</taxon>
        <taxon>Glomeromycetes</taxon>
        <taxon>Diversisporales</taxon>
        <taxon>Acaulosporaceae</taxon>
        <taxon>Acaulospora</taxon>
    </lineage>
</organism>
<comment type="caution">
    <text evidence="1">The sequence shown here is derived from an EMBL/GenBank/DDBJ whole genome shotgun (WGS) entry which is preliminary data.</text>
</comment>
<dbReference type="EMBL" id="CAJVPT010012828">
    <property type="protein sequence ID" value="CAG8590656.1"/>
    <property type="molecule type" value="Genomic_DNA"/>
</dbReference>
<sequence>MAYAKLDFDDKPQDNLKSLLTIGQDEETAEDMFMEELKAEAAENPQAMAALASQLLSPTSTKEPESESIQLLPNPGFVAKALTKKSYKHNQPTIKFMINVCHSDLIPGPPAVDEAEIRKAMDAKGDTTYNVPAVLGELREDKDKDQNTCLVCDVIIHTEPYRRTKKDPDFKLYITELAAEMIEEQYDLQLSRPFAYPKMHYKGNIREKPVVIPKRKNLLITEIPFPSSKQKSSEDQKSAIKITSLERPEYIIAYDRKDTKDYLIISIETPSLESKSFKQTTLDLESSRLILHSPEKYSLDITLPFQVDITTATAKYVKSKKRFVRKNWLSPFLMI</sequence>
<name>A0ACA9MI86_9GLOM</name>
<reference evidence="1" key="1">
    <citation type="submission" date="2021-06" db="EMBL/GenBank/DDBJ databases">
        <authorList>
            <person name="Kallberg Y."/>
            <person name="Tangrot J."/>
            <person name="Rosling A."/>
        </authorList>
    </citation>
    <scope>NUCLEOTIDE SEQUENCE</scope>
    <source>
        <strain evidence="1">CL356</strain>
    </source>
</reference>
<gene>
    <name evidence="1" type="ORF">ACOLOM_LOCUS6308</name>
</gene>
<protein>
    <submittedName>
        <fullName evidence="1">5294_t:CDS:1</fullName>
    </submittedName>
</protein>
<dbReference type="Proteomes" id="UP000789525">
    <property type="component" value="Unassembled WGS sequence"/>
</dbReference>
<proteinExistence type="predicted"/>
<accession>A0ACA9MI86</accession>